<accession>A0ABR4NSG6</accession>
<evidence type="ECO:0000256" key="4">
    <source>
        <dbReference type="PROSITE-ProRule" id="PRU00192"/>
    </source>
</evidence>
<dbReference type="PROSITE" id="PS50002">
    <property type="entry name" value="SH3"/>
    <property type="match status" value="1"/>
</dbReference>
<feature type="compositionally biased region" description="Low complexity" evidence="5">
    <location>
        <begin position="369"/>
        <end position="386"/>
    </location>
</feature>
<dbReference type="CDD" id="cd11819">
    <property type="entry name" value="SH3_Cortactin_like"/>
    <property type="match status" value="1"/>
</dbReference>
<feature type="compositionally biased region" description="Basic and acidic residues" evidence="5">
    <location>
        <begin position="224"/>
        <end position="233"/>
    </location>
</feature>
<feature type="compositionally biased region" description="Basic and acidic residues" evidence="5">
    <location>
        <begin position="297"/>
        <end position="307"/>
    </location>
</feature>
<evidence type="ECO:0000259" key="6">
    <source>
        <dbReference type="PROSITE" id="PS50002"/>
    </source>
</evidence>
<dbReference type="InterPro" id="IPR036028">
    <property type="entry name" value="SH3-like_dom_sf"/>
</dbReference>
<evidence type="ECO:0000313" key="9">
    <source>
        <dbReference type="Proteomes" id="UP001623330"/>
    </source>
</evidence>
<dbReference type="SUPFAM" id="SSF50044">
    <property type="entry name" value="SH3-domain"/>
    <property type="match status" value="1"/>
</dbReference>
<feature type="compositionally biased region" description="Basic and acidic residues" evidence="5">
    <location>
        <begin position="421"/>
        <end position="432"/>
    </location>
</feature>
<dbReference type="Gene3D" id="2.30.30.40">
    <property type="entry name" value="SH3 Domains"/>
    <property type="match status" value="1"/>
</dbReference>
<feature type="compositionally biased region" description="Low complexity" evidence="5">
    <location>
        <begin position="152"/>
        <end position="166"/>
    </location>
</feature>
<feature type="compositionally biased region" description="Pro residues" evidence="5">
    <location>
        <begin position="433"/>
        <end position="445"/>
    </location>
</feature>
<dbReference type="InterPro" id="IPR002108">
    <property type="entry name" value="ADF-H"/>
</dbReference>
<dbReference type="PRINTS" id="PR00452">
    <property type="entry name" value="SH3DOMAIN"/>
</dbReference>
<dbReference type="InterPro" id="IPR001452">
    <property type="entry name" value="SH3_domain"/>
</dbReference>
<evidence type="ECO:0000259" key="7">
    <source>
        <dbReference type="PROSITE" id="PS51263"/>
    </source>
</evidence>
<dbReference type="Gene3D" id="3.40.20.10">
    <property type="entry name" value="Severin"/>
    <property type="match status" value="1"/>
</dbReference>
<dbReference type="InterPro" id="IPR029006">
    <property type="entry name" value="ADF-H/Gelsolin-like_dom_sf"/>
</dbReference>
<dbReference type="SUPFAM" id="SSF55753">
    <property type="entry name" value="Actin depolymerizing proteins"/>
    <property type="match status" value="1"/>
</dbReference>
<feature type="domain" description="ADF-H" evidence="7">
    <location>
        <begin position="1"/>
        <end position="141"/>
    </location>
</feature>
<dbReference type="EMBL" id="JBEVYD010000007">
    <property type="protein sequence ID" value="KAL3231370.1"/>
    <property type="molecule type" value="Genomic_DNA"/>
</dbReference>
<evidence type="ECO:0000256" key="1">
    <source>
        <dbReference type="ARBA" id="ARBA00004496"/>
    </source>
</evidence>
<sequence>MALEPIKYGAHGAAIEAEWLKVVRGGDDAVEWLVIAPNAEEKGEYFPWAVGAGFSEFLGSFADEGASQVRYGIARVSPPGSDVQKVLLVGWCPDGAGMKARASFAANFGTVANNLLKGYHVQVAARDEDDLDEKELLMKISNAAGARYSIQASSGGSTATTASGSGNVRKMAPPSSSSAKVSVSTPKPSSPSPPPSARPPTTTHTSGSVAAKAQDDDDWDEPAVAERDLDRNPVKPTKSTYQPIGKVDLQRTIAEEKQREDPRLVNSTRPPTATAASHDDKVIRGFRTEKTPAQLWAERKAKERADDSNTNTTSNDNDNDNDKDKDNEKDSAGVSDEEHDVKDLRSKFESLGKEPPIIQPRAVRDEPPARATADTASAGGAASAGGMKDLKKIGNPLPGMHSEEPEEEDEDDDWDEEEEEEKPRPLPVRDEPAPAPAPAPRPAPAQPESEPEPEQEEEPEEPEQQEEPAQQEEEPQPEHKEEPEKKRAVPPPPPRREEKKWAIAEYDYEAAEDNELTFAENDKIVNIEFVDDDWWLGELESGEKGLFPSNYVSLGN</sequence>
<evidence type="ECO:0000256" key="2">
    <source>
        <dbReference type="ARBA" id="ARBA00022443"/>
    </source>
</evidence>
<dbReference type="PROSITE" id="PS51263">
    <property type="entry name" value="ADF_H"/>
    <property type="match status" value="1"/>
</dbReference>
<feature type="compositionally biased region" description="Acidic residues" evidence="5">
    <location>
        <begin position="449"/>
        <end position="475"/>
    </location>
</feature>
<dbReference type="Pfam" id="PF00241">
    <property type="entry name" value="Cofilin_ADF"/>
    <property type="match status" value="1"/>
</dbReference>
<comment type="caution">
    <text evidence="8">The sequence shown here is derived from an EMBL/GenBank/DDBJ whole genome shotgun (WGS) entry which is preliminary data.</text>
</comment>
<feature type="compositionally biased region" description="Basic and acidic residues" evidence="5">
    <location>
        <begin position="253"/>
        <end position="263"/>
    </location>
</feature>
<feature type="compositionally biased region" description="Basic and acidic residues" evidence="5">
    <location>
        <begin position="476"/>
        <end position="487"/>
    </location>
</feature>
<dbReference type="SMART" id="SM00326">
    <property type="entry name" value="SH3"/>
    <property type="match status" value="1"/>
</dbReference>
<dbReference type="Proteomes" id="UP001623330">
    <property type="component" value="Unassembled WGS sequence"/>
</dbReference>
<proteinExistence type="predicted"/>
<keyword evidence="9" id="KW-1185">Reference proteome</keyword>
<evidence type="ECO:0000313" key="8">
    <source>
        <dbReference type="EMBL" id="KAL3231370.1"/>
    </source>
</evidence>
<feature type="compositionally biased region" description="Pro residues" evidence="5">
    <location>
        <begin position="188"/>
        <end position="198"/>
    </location>
</feature>
<organism evidence="8 9">
    <name type="scientific">Nakaseomyces bracarensis</name>
    <dbReference type="NCBI Taxonomy" id="273131"/>
    <lineage>
        <taxon>Eukaryota</taxon>
        <taxon>Fungi</taxon>
        <taxon>Dikarya</taxon>
        <taxon>Ascomycota</taxon>
        <taxon>Saccharomycotina</taxon>
        <taxon>Saccharomycetes</taxon>
        <taxon>Saccharomycetales</taxon>
        <taxon>Saccharomycetaceae</taxon>
        <taxon>Nakaseomyces</taxon>
    </lineage>
</organism>
<dbReference type="PANTHER" id="PTHR10829:SF25">
    <property type="entry name" value="DREBRIN-LIKE PROTEIN"/>
    <property type="match status" value="1"/>
</dbReference>
<dbReference type="PANTHER" id="PTHR10829">
    <property type="entry name" value="CORTACTIN AND DREBRIN"/>
    <property type="match status" value="1"/>
</dbReference>
<name>A0ABR4NSG6_9SACH</name>
<reference evidence="8 9" key="1">
    <citation type="submission" date="2024-05" db="EMBL/GenBank/DDBJ databases">
        <title>Long read based assembly of the Candida bracarensis genome reveals expanded adhesin content.</title>
        <authorList>
            <person name="Marcet-Houben M."/>
            <person name="Ksiezopolska E."/>
            <person name="Gabaldon T."/>
        </authorList>
    </citation>
    <scope>NUCLEOTIDE SEQUENCE [LARGE SCALE GENOMIC DNA]</scope>
    <source>
        <strain evidence="8 9">CBM6</strain>
    </source>
</reference>
<feature type="compositionally biased region" description="Acidic residues" evidence="5">
    <location>
        <begin position="404"/>
        <end position="420"/>
    </location>
</feature>
<evidence type="ECO:0000256" key="3">
    <source>
        <dbReference type="ARBA" id="ARBA00022490"/>
    </source>
</evidence>
<feature type="compositionally biased region" description="Low complexity" evidence="5">
    <location>
        <begin position="173"/>
        <end position="187"/>
    </location>
</feature>
<evidence type="ECO:0000256" key="5">
    <source>
        <dbReference type="SAM" id="MobiDB-lite"/>
    </source>
</evidence>
<feature type="compositionally biased region" description="Basic and acidic residues" evidence="5">
    <location>
        <begin position="339"/>
        <end position="352"/>
    </location>
</feature>
<dbReference type="SMART" id="SM00102">
    <property type="entry name" value="ADF"/>
    <property type="match status" value="1"/>
</dbReference>
<dbReference type="Pfam" id="PF00018">
    <property type="entry name" value="SH3_1"/>
    <property type="match status" value="1"/>
</dbReference>
<feature type="domain" description="SH3" evidence="6">
    <location>
        <begin position="497"/>
        <end position="556"/>
    </location>
</feature>
<keyword evidence="2 4" id="KW-0728">SH3 domain</keyword>
<protein>
    <submittedName>
        <fullName evidence="8">Actin-binding protein</fullName>
    </submittedName>
</protein>
<feature type="compositionally biased region" description="Basic and acidic residues" evidence="5">
    <location>
        <begin position="320"/>
        <end position="331"/>
    </location>
</feature>
<gene>
    <name evidence="8" type="ORF">RNJ44_00405</name>
</gene>
<feature type="compositionally biased region" description="Basic and acidic residues" evidence="5">
    <location>
        <begin position="277"/>
        <end position="290"/>
    </location>
</feature>
<keyword evidence="3" id="KW-0963">Cytoplasm</keyword>
<comment type="subcellular location">
    <subcellularLocation>
        <location evidence="1">Cytoplasm</location>
    </subcellularLocation>
</comment>
<feature type="region of interest" description="Disordered" evidence="5">
    <location>
        <begin position="151"/>
        <end position="501"/>
    </location>
</feature>
<feature type="compositionally biased region" description="Polar residues" evidence="5">
    <location>
        <begin position="265"/>
        <end position="275"/>
    </location>
</feature>